<evidence type="ECO:0000259" key="9">
    <source>
        <dbReference type="PROSITE" id="PS50048"/>
    </source>
</evidence>
<keyword evidence="4" id="KW-0805">Transcription regulation</keyword>
<feature type="compositionally biased region" description="Low complexity" evidence="8">
    <location>
        <begin position="203"/>
        <end position="220"/>
    </location>
</feature>
<feature type="compositionally biased region" description="Low complexity" evidence="8">
    <location>
        <begin position="980"/>
        <end position="998"/>
    </location>
</feature>
<dbReference type="PANTHER" id="PTHR47782">
    <property type="entry name" value="ZN(II)2CYS6 TRANSCRIPTION FACTOR (EUROFUNG)-RELATED"/>
    <property type="match status" value="1"/>
</dbReference>
<dbReference type="PANTHER" id="PTHR47782:SF12">
    <property type="entry name" value="ZN(II)2CYS6 TRANSCRIPTION FACTOR (EUROFUNG)"/>
    <property type="match status" value="1"/>
</dbReference>
<dbReference type="InterPro" id="IPR052202">
    <property type="entry name" value="Yeast_MetPath_Reg"/>
</dbReference>
<sequence>MHPISSSTTPDQPASSGSSEAADQDPYAQQMYAGPTFSTSVFRSSSPSAVSRSLGADVRDQIHVFRVAPTSSGSASSTQSSLKSNGTGSGVVNTNSPDTPTSSRSPGVRRTIQACERCHRRRTKCDGKYPECSACVKASVRCQYASNRSGAVLFPRGYVSALEERLSWLEQAISKSFPDMDITEVATNTPLQFSTRRTHPQDDSFSQTQQQQSTSTSGGQPIRTSPPIEEYRVGPAHYYYEAFRNPMETMDELAAHVGFLSLGTAAEHSSTAIDAPAEPRYIGPSSGLAIATNLNLILREFGIDRPSTPTAAELRGSYMKSPTDDASTDFVASPGTGASSGLTLPENHPTTTVPIHSSPLAPTPPFKPTSTMPPKIKTEENANKPHDAVLRTVINDDFYPSFEEAMTLSVAAFEELIHFPILTPPTYLIYLRNSYEPNVMGASVRSLPSWRMVCFLTCAIGAAALGQRDKQRLYFNHAVRCVDFGLFRDNIRSIRTLLLFTVYSFYDPKGSSSWLCLGNAMRMAVALGLHRQSSCDNLNLINQEIRKRVFWVAYSLDRILATVLGRPLTLQDRDIDVQFFLDLAQDPSPEADSSDEPVLSDMPIALHLVKLRLLTGKILIAIDTPKNSSEDSAAPATGGGDMSVLDQLHQALDDWKAAIPRITINPERTRMRLEIEHYEHLMLLYRSSPAFPVPSPSAAVVCANSAYATIELYAHLSRSFSHFQATFIALRGVFTAALTLLWAHFACERYNIRLYSTRAVMSALETAKANLLAGALQWAFGSQCAEVLDRFSAILNHIERQSEQQESTNQQIPQAGEEVEQLMRNIPFDVNSFSGLYFMSSTRTTASGHPPDLYSNMPAGPQQKEQQPPSVYSGIPQQGISNQPQPQPQPQPPTGHAPGAGGLDNLQPAVHEMDITHAVRREFESYNARLINEVFGAQGAGTREMSSEAMYDPGMPQYVPMPLALVPEYLSIDMSSGDLQQQQQQPPQQQQQQQQQHHQQQHHHQQQQQQHQQQQQQQSLQRMYAFDSYMDLV</sequence>
<feature type="compositionally biased region" description="Low complexity" evidence="8">
    <location>
        <begin position="71"/>
        <end position="84"/>
    </location>
</feature>
<dbReference type="PROSITE" id="PS00463">
    <property type="entry name" value="ZN2_CY6_FUNGAL_1"/>
    <property type="match status" value="1"/>
</dbReference>
<dbReference type="Gene3D" id="4.10.240.10">
    <property type="entry name" value="Zn(2)-C6 fungal-type DNA-binding domain"/>
    <property type="match status" value="1"/>
</dbReference>
<dbReference type="EMBL" id="JBBJBU010000002">
    <property type="protein sequence ID" value="KAK7206773.1"/>
    <property type="molecule type" value="Genomic_DNA"/>
</dbReference>
<reference evidence="10 11" key="1">
    <citation type="submission" date="2024-03" db="EMBL/GenBank/DDBJ databases">
        <title>Genome-scale model development and genomic sequencing of the oleaginous clade Lipomyces.</title>
        <authorList>
            <consortium name="Lawrence Berkeley National Laboratory"/>
            <person name="Czajka J.J."/>
            <person name="Han Y."/>
            <person name="Kim J."/>
            <person name="Mondo S.J."/>
            <person name="Hofstad B.A."/>
            <person name="Robles A."/>
            <person name="Haridas S."/>
            <person name="Riley R."/>
            <person name="LaButti K."/>
            <person name="Pangilinan J."/>
            <person name="Andreopoulos W."/>
            <person name="Lipzen A."/>
            <person name="Yan J."/>
            <person name="Wang M."/>
            <person name="Ng V."/>
            <person name="Grigoriev I.V."/>
            <person name="Spatafora J.W."/>
            <person name="Magnuson J.K."/>
            <person name="Baker S.E."/>
            <person name="Pomraning K.R."/>
        </authorList>
    </citation>
    <scope>NUCLEOTIDE SEQUENCE [LARGE SCALE GENOMIC DNA]</scope>
    <source>
        <strain evidence="10 11">Phaff 52-87</strain>
    </source>
</reference>
<evidence type="ECO:0000256" key="8">
    <source>
        <dbReference type="SAM" id="MobiDB-lite"/>
    </source>
</evidence>
<dbReference type="Pfam" id="PF04082">
    <property type="entry name" value="Fungal_trans"/>
    <property type="match status" value="1"/>
</dbReference>
<evidence type="ECO:0000256" key="4">
    <source>
        <dbReference type="ARBA" id="ARBA00023015"/>
    </source>
</evidence>
<keyword evidence="2" id="KW-0479">Metal-binding</keyword>
<evidence type="ECO:0000256" key="3">
    <source>
        <dbReference type="ARBA" id="ARBA00022833"/>
    </source>
</evidence>
<dbReference type="CDD" id="cd00067">
    <property type="entry name" value="GAL4"/>
    <property type="match status" value="1"/>
</dbReference>
<evidence type="ECO:0000256" key="1">
    <source>
        <dbReference type="ARBA" id="ARBA00004123"/>
    </source>
</evidence>
<name>A0ABR1FC98_9ASCO</name>
<keyword evidence="7" id="KW-0539">Nucleus</keyword>
<evidence type="ECO:0000256" key="2">
    <source>
        <dbReference type="ARBA" id="ARBA00022723"/>
    </source>
</evidence>
<evidence type="ECO:0000256" key="6">
    <source>
        <dbReference type="ARBA" id="ARBA00023163"/>
    </source>
</evidence>
<feature type="domain" description="Zn(2)-C6 fungal-type" evidence="9">
    <location>
        <begin position="114"/>
        <end position="144"/>
    </location>
</feature>
<dbReference type="InterPro" id="IPR001138">
    <property type="entry name" value="Zn2Cys6_DnaBD"/>
</dbReference>
<feature type="compositionally biased region" description="Polar residues" evidence="8">
    <location>
        <begin position="1"/>
        <end position="21"/>
    </location>
</feature>
<feature type="compositionally biased region" description="Low complexity" evidence="8">
    <location>
        <begin position="874"/>
        <end position="884"/>
    </location>
</feature>
<feature type="region of interest" description="Disordered" evidence="8">
    <location>
        <begin position="69"/>
        <end position="108"/>
    </location>
</feature>
<feature type="compositionally biased region" description="Pro residues" evidence="8">
    <location>
        <begin position="885"/>
        <end position="895"/>
    </location>
</feature>
<comment type="subcellular location">
    <subcellularLocation>
        <location evidence="1">Nucleus</location>
    </subcellularLocation>
</comment>
<feature type="compositionally biased region" description="Polar residues" evidence="8">
    <location>
        <begin position="90"/>
        <end position="105"/>
    </location>
</feature>
<keyword evidence="11" id="KW-1185">Reference proteome</keyword>
<keyword evidence="6" id="KW-0804">Transcription</keyword>
<dbReference type="PROSITE" id="PS50048">
    <property type="entry name" value="ZN2_CY6_FUNGAL_2"/>
    <property type="match status" value="1"/>
</dbReference>
<dbReference type="InterPro" id="IPR007219">
    <property type="entry name" value="XnlR_reg_dom"/>
</dbReference>
<dbReference type="Proteomes" id="UP001498771">
    <property type="component" value="Unassembled WGS sequence"/>
</dbReference>
<feature type="region of interest" description="Disordered" evidence="8">
    <location>
        <begin position="844"/>
        <end position="906"/>
    </location>
</feature>
<proteinExistence type="predicted"/>
<dbReference type="InterPro" id="IPR036864">
    <property type="entry name" value="Zn2-C6_fun-type_DNA-bd_sf"/>
</dbReference>
<feature type="region of interest" description="Disordered" evidence="8">
    <location>
        <begin position="976"/>
        <end position="1021"/>
    </location>
</feature>
<dbReference type="SMART" id="SM00066">
    <property type="entry name" value="GAL4"/>
    <property type="match status" value="1"/>
</dbReference>
<feature type="compositionally biased region" description="Low complexity" evidence="8">
    <location>
        <begin position="1006"/>
        <end position="1018"/>
    </location>
</feature>
<dbReference type="RefSeq" id="XP_064769806.1">
    <property type="nucleotide sequence ID" value="XM_064911009.1"/>
</dbReference>
<dbReference type="SMART" id="SM00906">
    <property type="entry name" value="Fungal_trans"/>
    <property type="match status" value="1"/>
</dbReference>
<dbReference type="GeneID" id="90036521"/>
<gene>
    <name evidence="10" type="ORF">BZA70DRAFT_266184</name>
</gene>
<evidence type="ECO:0000256" key="7">
    <source>
        <dbReference type="ARBA" id="ARBA00023242"/>
    </source>
</evidence>
<evidence type="ECO:0000313" key="11">
    <source>
        <dbReference type="Proteomes" id="UP001498771"/>
    </source>
</evidence>
<accession>A0ABR1FC98</accession>
<evidence type="ECO:0000256" key="5">
    <source>
        <dbReference type="ARBA" id="ARBA00023125"/>
    </source>
</evidence>
<protein>
    <submittedName>
        <fullName evidence="10">Fungal-specific transcription factor domain-containing protein</fullName>
    </submittedName>
</protein>
<dbReference type="CDD" id="cd12148">
    <property type="entry name" value="fungal_TF_MHR"/>
    <property type="match status" value="1"/>
</dbReference>
<keyword evidence="5" id="KW-0238">DNA-binding</keyword>
<dbReference type="Pfam" id="PF00172">
    <property type="entry name" value="Zn_clus"/>
    <property type="match status" value="1"/>
</dbReference>
<feature type="region of interest" description="Disordered" evidence="8">
    <location>
        <begin position="1"/>
        <end position="33"/>
    </location>
</feature>
<evidence type="ECO:0000313" key="10">
    <source>
        <dbReference type="EMBL" id="KAK7206773.1"/>
    </source>
</evidence>
<dbReference type="SUPFAM" id="SSF57701">
    <property type="entry name" value="Zn2/Cys6 DNA-binding domain"/>
    <property type="match status" value="1"/>
</dbReference>
<feature type="region of interest" description="Disordered" evidence="8">
    <location>
        <begin position="190"/>
        <end position="228"/>
    </location>
</feature>
<comment type="caution">
    <text evidence="10">The sequence shown here is derived from an EMBL/GenBank/DDBJ whole genome shotgun (WGS) entry which is preliminary data.</text>
</comment>
<organism evidence="10 11">
    <name type="scientific">Myxozyma melibiosi</name>
    <dbReference type="NCBI Taxonomy" id="54550"/>
    <lineage>
        <taxon>Eukaryota</taxon>
        <taxon>Fungi</taxon>
        <taxon>Dikarya</taxon>
        <taxon>Ascomycota</taxon>
        <taxon>Saccharomycotina</taxon>
        <taxon>Lipomycetes</taxon>
        <taxon>Lipomycetales</taxon>
        <taxon>Lipomycetaceae</taxon>
        <taxon>Myxozyma</taxon>
    </lineage>
</organism>
<keyword evidence="3" id="KW-0862">Zinc</keyword>